<feature type="domain" description="HTH luxR-type" evidence="4">
    <location>
        <begin position="153"/>
        <end position="218"/>
    </location>
</feature>
<dbReference type="InterPro" id="IPR051015">
    <property type="entry name" value="EvgA-like"/>
</dbReference>
<evidence type="ECO:0000259" key="4">
    <source>
        <dbReference type="PROSITE" id="PS50043"/>
    </source>
</evidence>
<dbReference type="PROSITE" id="PS50043">
    <property type="entry name" value="HTH_LUXR_2"/>
    <property type="match status" value="1"/>
</dbReference>
<gene>
    <name evidence="6" type="ORF">SAMN05444169_2429</name>
</gene>
<dbReference type="OrthoDB" id="9805444at2"/>
<dbReference type="Gene3D" id="3.40.50.2300">
    <property type="match status" value="1"/>
</dbReference>
<dbReference type="CDD" id="cd06170">
    <property type="entry name" value="LuxR_C_like"/>
    <property type="match status" value="1"/>
</dbReference>
<evidence type="ECO:0000256" key="2">
    <source>
        <dbReference type="ARBA" id="ARBA00023125"/>
    </source>
</evidence>
<organism evidence="6 7">
    <name type="scientific">Bradyrhizobium erythrophlei</name>
    <dbReference type="NCBI Taxonomy" id="1437360"/>
    <lineage>
        <taxon>Bacteria</taxon>
        <taxon>Pseudomonadati</taxon>
        <taxon>Pseudomonadota</taxon>
        <taxon>Alphaproteobacteria</taxon>
        <taxon>Hyphomicrobiales</taxon>
        <taxon>Nitrobacteraceae</taxon>
        <taxon>Bradyrhizobium</taxon>
    </lineage>
</organism>
<proteinExistence type="predicted"/>
<dbReference type="InterPro" id="IPR016032">
    <property type="entry name" value="Sig_transdc_resp-reg_C-effctor"/>
</dbReference>
<reference evidence="6 7" key="1">
    <citation type="submission" date="2016-11" db="EMBL/GenBank/DDBJ databases">
        <authorList>
            <person name="Jaros S."/>
            <person name="Januszkiewicz K."/>
            <person name="Wedrychowicz H."/>
        </authorList>
    </citation>
    <scope>NUCLEOTIDE SEQUENCE [LARGE SCALE GENOMIC DNA]</scope>
    <source>
        <strain evidence="6 7">GAS242</strain>
    </source>
</reference>
<dbReference type="InterPro" id="IPR011006">
    <property type="entry name" value="CheY-like_superfamily"/>
</dbReference>
<evidence type="ECO:0000313" key="6">
    <source>
        <dbReference type="EMBL" id="SHG43016.1"/>
    </source>
</evidence>
<dbReference type="Pfam" id="PF00072">
    <property type="entry name" value="Response_reg"/>
    <property type="match status" value="1"/>
</dbReference>
<dbReference type="InterPro" id="IPR000792">
    <property type="entry name" value="Tscrpt_reg_LuxR_C"/>
</dbReference>
<dbReference type="PROSITE" id="PS50110">
    <property type="entry name" value="RESPONSE_REGULATORY"/>
    <property type="match status" value="1"/>
</dbReference>
<dbReference type="AlphaFoldDB" id="A0A1M5JR06"/>
<dbReference type="CDD" id="cd17535">
    <property type="entry name" value="REC_NarL-like"/>
    <property type="match status" value="1"/>
</dbReference>
<dbReference type="GO" id="GO:0006355">
    <property type="term" value="P:regulation of DNA-templated transcription"/>
    <property type="evidence" value="ECO:0007669"/>
    <property type="project" value="InterPro"/>
</dbReference>
<dbReference type="SMART" id="SM00448">
    <property type="entry name" value="REC"/>
    <property type="match status" value="1"/>
</dbReference>
<evidence type="ECO:0000313" key="7">
    <source>
        <dbReference type="Proteomes" id="UP000190675"/>
    </source>
</evidence>
<feature type="domain" description="Response regulatory" evidence="5">
    <location>
        <begin position="3"/>
        <end position="120"/>
    </location>
</feature>
<dbReference type="PRINTS" id="PR00038">
    <property type="entry name" value="HTHLUXR"/>
</dbReference>
<evidence type="ECO:0000259" key="5">
    <source>
        <dbReference type="PROSITE" id="PS50110"/>
    </source>
</evidence>
<feature type="modified residue" description="4-aspartylphosphate" evidence="3">
    <location>
        <position position="55"/>
    </location>
</feature>
<dbReference type="GO" id="GO:0003677">
    <property type="term" value="F:DNA binding"/>
    <property type="evidence" value="ECO:0007669"/>
    <property type="project" value="UniProtKB-KW"/>
</dbReference>
<dbReference type="GO" id="GO:0000160">
    <property type="term" value="P:phosphorelay signal transduction system"/>
    <property type="evidence" value="ECO:0007669"/>
    <property type="project" value="InterPro"/>
</dbReference>
<accession>A0A1M5JR06</accession>
<dbReference type="InterPro" id="IPR058245">
    <property type="entry name" value="NreC/VraR/RcsB-like_REC"/>
</dbReference>
<dbReference type="RefSeq" id="WP_079566174.1">
    <property type="nucleotide sequence ID" value="NZ_LT670818.1"/>
</dbReference>
<keyword evidence="2" id="KW-0238">DNA-binding</keyword>
<dbReference type="SUPFAM" id="SSF46894">
    <property type="entry name" value="C-terminal effector domain of the bipartite response regulators"/>
    <property type="match status" value="1"/>
</dbReference>
<dbReference type="SMART" id="SM00421">
    <property type="entry name" value="HTH_LUXR"/>
    <property type="match status" value="1"/>
</dbReference>
<dbReference type="Pfam" id="PF00196">
    <property type="entry name" value="GerE"/>
    <property type="match status" value="1"/>
</dbReference>
<evidence type="ECO:0000256" key="3">
    <source>
        <dbReference type="PROSITE-ProRule" id="PRU00169"/>
    </source>
</evidence>
<dbReference type="PANTHER" id="PTHR45566">
    <property type="entry name" value="HTH-TYPE TRANSCRIPTIONAL REGULATOR YHJB-RELATED"/>
    <property type="match status" value="1"/>
</dbReference>
<dbReference type="PANTHER" id="PTHR45566:SF1">
    <property type="entry name" value="HTH-TYPE TRANSCRIPTIONAL REGULATOR YHJB-RELATED"/>
    <property type="match status" value="1"/>
</dbReference>
<keyword evidence="1 3" id="KW-0597">Phosphoprotein</keyword>
<dbReference type="InterPro" id="IPR001789">
    <property type="entry name" value="Sig_transdc_resp-reg_receiver"/>
</dbReference>
<protein>
    <submittedName>
        <fullName evidence="6">Two component transcriptional regulator, LuxR family</fullName>
    </submittedName>
</protein>
<sequence length="223" mass="24653">MPRILIADDHGLYRRGLRMTLQSTLPDLDVIEADSMDAAIARLEDSNRIDLVMIDLRMDGELSFNILREIRASYPNTRFVIISASEARADILRALEWGLHGYISKSQSDAEIITATSDVLSGRIYVPAMIAEFKLDTATGNCVPLFPGNAEPQIAELQRLTARQRDVLILIAEGRSNKEIARALSIAEATTKIHVAALMRILGVRNRTEAAVRAGSWLKEAKA</sequence>
<dbReference type="Proteomes" id="UP000190675">
    <property type="component" value="Chromosome I"/>
</dbReference>
<evidence type="ECO:0000256" key="1">
    <source>
        <dbReference type="ARBA" id="ARBA00022553"/>
    </source>
</evidence>
<dbReference type="EMBL" id="LT670818">
    <property type="protein sequence ID" value="SHG43016.1"/>
    <property type="molecule type" value="Genomic_DNA"/>
</dbReference>
<dbReference type="SUPFAM" id="SSF52172">
    <property type="entry name" value="CheY-like"/>
    <property type="match status" value="1"/>
</dbReference>
<name>A0A1M5JR06_9BRAD</name>